<dbReference type="InterPro" id="IPR003439">
    <property type="entry name" value="ABC_transporter-like_ATP-bd"/>
</dbReference>
<dbReference type="AlphaFoldDB" id="A0A1F5S6Q1"/>
<dbReference type="InterPro" id="IPR017871">
    <property type="entry name" value="ABC_transporter-like_CS"/>
</dbReference>
<protein>
    <recommendedName>
        <fullName evidence="4">ABC transporter domain-containing protein</fullName>
    </recommendedName>
</protein>
<gene>
    <name evidence="5" type="ORF">A2Y83_01530</name>
</gene>
<dbReference type="InterPro" id="IPR015854">
    <property type="entry name" value="ABC_transpr_LolD-like"/>
</dbReference>
<dbReference type="Proteomes" id="UP000178323">
    <property type="component" value="Unassembled WGS sequence"/>
</dbReference>
<dbReference type="PROSITE" id="PS50893">
    <property type="entry name" value="ABC_TRANSPORTER_2"/>
    <property type="match status" value="1"/>
</dbReference>
<dbReference type="InterPro" id="IPR027417">
    <property type="entry name" value="P-loop_NTPase"/>
</dbReference>
<dbReference type="GO" id="GO:0016887">
    <property type="term" value="F:ATP hydrolysis activity"/>
    <property type="evidence" value="ECO:0007669"/>
    <property type="project" value="InterPro"/>
</dbReference>
<dbReference type="GO" id="GO:0022857">
    <property type="term" value="F:transmembrane transporter activity"/>
    <property type="evidence" value="ECO:0007669"/>
    <property type="project" value="TreeGrafter"/>
</dbReference>
<evidence type="ECO:0000256" key="1">
    <source>
        <dbReference type="ARBA" id="ARBA00022448"/>
    </source>
</evidence>
<dbReference type="Gene3D" id="3.40.50.300">
    <property type="entry name" value="P-loop containing nucleotide triphosphate hydrolases"/>
    <property type="match status" value="1"/>
</dbReference>
<feature type="domain" description="ABC transporter" evidence="4">
    <location>
        <begin position="8"/>
        <end position="248"/>
    </location>
</feature>
<dbReference type="SUPFAM" id="SSF52540">
    <property type="entry name" value="P-loop containing nucleoside triphosphate hydrolases"/>
    <property type="match status" value="1"/>
</dbReference>
<evidence type="ECO:0000256" key="2">
    <source>
        <dbReference type="ARBA" id="ARBA00022741"/>
    </source>
</evidence>
<evidence type="ECO:0000259" key="4">
    <source>
        <dbReference type="PROSITE" id="PS50893"/>
    </source>
</evidence>
<evidence type="ECO:0000256" key="3">
    <source>
        <dbReference type="ARBA" id="ARBA00022840"/>
    </source>
</evidence>
<dbReference type="Pfam" id="PF00005">
    <property type="entry name" value="ABC_tran"/>
    <property type="match status" value="1"/>
</dbReference>
<reference evidence="5 6" key="1">
    <citation type="journal article" date="2016" name="Nat. Commun.">
        <title>Thousands of microbial genomes shed light on interconnected biogeochemical processes in an aquifer system.</title>
        <authorList>
            <person name="Anantharaman K."/>
            <person name="Brown C.T."/>
            <person name="Hug L.A."/>
            <person name="Sharon I."/>
            <person name="Castelle C.J."/>
            <person name="Probst A.J."/>
            <person name="Thomas B.C."/>
            <person name="Singh A."/>
            <person name="Wilkins M.J."/>
            <person name="Karaoz U."/>
            <person name="Brodie E.L."/>
            <person name="Williams K.H."/>
            <person name="Hubbard S.S."/>
            <person name="Banfield J.F."/>
        </authorList>
    </citation>
    <scope>NUCLEOTIDE SEQUENCE [LARGE SCALE GENOMIC DNA]</scope>
</reference>
<dbReference type="STRING" id="1797985.A2Y83_01530"/>
<comment type="caution">
    <text evidence="5">The sequence shown here is derived from an EMBL/GenBank/DDBJ whole genome shotgun (WGS) entry which is preliminary data.</text>
</comment>
<dbReference type="GO" id="GO:0005886">
    <property type="term" value="C:plasma membrane"/>
    <property type="evidence" value="ECO:0007669"/>
    <property type="project" value="TreeGrafter"/>
</dbReference>
<name>A0A1F5S6Q1_9BACT</name>
<dbReference type="PANTHER" id="PTHR24220">
    <property type="entry name" value="IMPORT ATP-BINDING PROTEIN"/>
    <property type="match status" value="1"/>
</dbReference>
<proteinExistence type="predicted"/>
<evidence type="ECO:0000313" key="5">
    <source>
        <dbReference type="EMBL" id="OGF22349.1"/>
    </source>
</evidence>
<keyword evidence="3" id="KW-0067">ATP-binding</keyword>
<dbReference type="EMBL" id="MFFS01000030">
    <property type="protein sequence ID" value="OGF22349.1"/>
    <property type="molecule type" value="Genomic_DNA"/>
</dbReference>
<organism evidence="5 6">
    <name type="scientific">Candidatus Falkowbacteria bacterium RBG_13_39_14</name>
    <dbReference type="NCBI Taxonomy" id="1797985"/>
    <lineage>
        <taxon>Bacteria</taxon>
        <taxon>Candidatus Falkowiibacteriota</taxon>
    </lineage>
</organism>
<dbReference type="InterPro" id="IPR017911">
    <property type="entry name" value="MacB-like_ATP-bd"/>
</dbReference>
<sequence length="435" mass="48896">MTPSKPIIKTNKLAVTYFAGLDNEARALQDINIEIHPGEFIILFGPSGCGKSTLLYSIAGLQPNVQGSIFFYDKDIILFSKKELENYHQKKTGMVFQAFYLINSVTVEKNVMLPQIALGAPVMERKKRTMELLAHFGVAEQAGKLPLELSGGQQQRVAICRALINEPEILLADEPVGNLDTKSAHDVMLLLQELNQKQKKTVVLVTHDPSYLDYGHRVFHMRDGRIMRTDVNESVLQIKKDKLETPIPKELELLVRTYSSLLPNNVGSLLIPFKAKQIISEILTGMPLENIERAGKAVENLLINRASSGAVLNYFDKSEKEGGLGMDKRTAAYLANEINGIAEKIRLLERHDENGLRQEIIGEIRGYLLDYANVSYDNTGLLEKIIKTRLENKFDKNEVEKYLDMPIKEGGAGLDKRTAKKMAQRLELLMLGKYK</sequence>
<keyword evidence="1" id="KW-0813">Transport</keyword>
<dbReference type="PROSITE" id="PS00211">
    <property type="entry name" value="ABC_TRANSPORTER_1"/>
    <property type="match status" value="1"/>
</dbReference>
<keyword evidence="2" id="KW-0547">Nucleotide-binding</keyword>
<accession>A0A1F5S6Q1</accession>
<dbReference type="InterPro" id="IPR003593">
    <property type="entry name" value="AAA+_ATPase"/>
</dbReference>
<evidence type="ECO:0000313" key="6">
    <source>
        <dbReference type="Proteomes" id="UP000178323"/>
    </source>
</evidence>
<dbReference type="GO" id="GO:0005524">
    <property type="term" value="F:ATP binding"/>
    <property type="evidence" value="ECO:0007669"/>
    <property type="project" value="UniProtKB-KW"/>
</dbReference>
<dbReference type="SMART" id="SM00382">
    <property type="entry name" value="AAA"/>
    <property type="match status" value="1"/>
</dbReference>
<dbReference type="CDD" id="cd03255">
    <property type="entry name" value="ABC_MJ0796_LolCDE_FtsE"/>
    <property type="match status" value="1"/>
</dbReference>